<evidence type="ECO:0000313" key="11">
    <source>
        <dbReference type="Proteomes" id="UP000075359"/>
    </source>
</evidence>
<evidence type="ECO:0000256" key="4">
    <source>
        <dbReference type="ARBA" id="ARBA00023125"/>
    </source>
</evidence>
<evidence type="ECO:0000259" key="9">
    <source>
        <dbReference type="PROSITE" id="PS51755"/>
    </source>
</evidence>
<dbReference type="EMBL" id="LNKT01000067">
    <property type="protein sequence ID" value="KYJ85817.1"/>
    <property type="molecule type" value="Genomic_DNA"/>
</dbReference>
<feature type="modified residue" description="4-aspartylphosphate" evidence="6">
    <location>
        <position position="51"/>
    </location>
</feature>
<evidence type="ECO:0000256" key="6">
    <source>
        <dbReference type="PROSITE-ProRule" id="PRU00169"/>
    </source>
</evidence>
<dbReference type="GO" id="GO:0006355">
    <property type="term" value="P:regulation of DNA-templated transcription"/>
    <property type="evidence" value="ECO:0007669"/>
    <property type="project" value="InterPro"/>
</dbReference>
<dbReference type="PROSITE" id="PS50110">
    <property type="entry name" value="RESPONSE_REGULATORY"/>
    <property type="match status" value="1"/>
</dbReference>
<dbReference type="AlphaFoldDB" id="A0A151CE98"/>
<feature type="DNA-binding region" description="OmpR/PhoB-type" evidence="7">
    <location>
        <begin position="124"/>
        <end position="218"/>
    </location>
</feature>
<keyword evidence="4 7" id="KW-0238">DNA-binding</keyword>
<dbReference type="Pfam" id="PF00072">
    <property type="entry name" value="Response_reg"/>
    <property type="match status" value="1"/>
</dbReference>
<evidence type="ECO:0000256" key="5">
    <source>
        <dbReference type="ARBA" id="ARBA00023163"/>
    </source>
</evidence>
<dbReference type="InterPro" id="IPR039420">
    <property type="entry name" value="WalR-like"/>
</dbReference>
<dbReference type="SMART" id="SM00448">
    <property type="entry name" value="REC"/>
    <property type="match status" value="1"/>
</dbReference>
<comment type="caution">
    <text evidence="10">The sequence shown here is derived from an EMBL/GenBank/DDBJ whole genome shotgun (WGS) entry which is preliminary data.</text>
</comment>
<organism evidence="10 11">
    <name type="scientific">Sulfurovum riftiae</name>
    <dbReference type="NCBI Taxonomy" id="1630136"/>
    <lineage>
        <taxon>Bacteria</taxon>
        <taxon>Pseudomonadati</taxon>
        <taxon>Campylobacterota</taxon>
        <taxon>Epsilonproteobacteria</taxon>
        <taxon>Campylobacterales</taxon>
        <taxon>Sulfurovaceae</taxon>
        <taxon>Sulfurovum</taxon>
    </lineage>
</organism>
<dbReference type="PROSITE" id="PS51755">
    <property type="entry name" value="OMPR_PHOB"/>
    <property type="match status" value="1"/>
</dbReference>
<keyword evidence="2" id="KW-0902">Two-component regulatory system</keyword>
<dbReference type="Gene3D" id="3.40.50.2300">
    <property type="match status" value="1"/>
</dbReference>
<dbReference type="GO" id="GO:0005829">
    <property type="term" value="C:cytosol"/>
    <property type="evidence" value="ECO:0007669"/>
    <property type="project" value="TreeGrafter"/>
</dbReference>
<keyword evidence="5" id="KW-0804">Transcription</keyword>
<dbReference type="Pfam" id="PF00486">
    <property type="entry name" value="Trans_reg_C"/>
    <property type="match status" value="1"/>
</dbReference>
<dbReference type="RefSeq" id="WP_067332291.1">
    <property type="nucleotide sequence ID" value="NZ_LNKT01000067.1"/>
</dbReference>
<evidence type="ECO:0000256" key="1">
    <source>
        <dbReference type="ARBA" id="ARBA00022553"/>
    </source>
</evidence>
<evidence type="ECO:0000256" key="3">
    <source>
        <dbReference type="ARBA" id="ARBA00023015"/>
    </source>
</evidence>
<dbReference type="CDD" id="cd00383">
    <property type="entry name" value="trans_reg_C"/>
    <property type="match status" value="1"/>
</dbReference>
<dbReference type="STRING" id="1630136.AS592_03505"/>
<proteinExistence type="predicted"/>
<keyword evidence="11" id="KW-1185">Reference proteome</keyword>
<evidence type="ECO:0000259" key="8">
    <source>
        <dbReference type="PROSITE" id="PS50110"/>
    </source>
</evidence>
<sequence length="220" mass="25701">MKILLLEDELMLQSAMVEYLNDTGYEVDAFEDGMEAFESSRKNSYDLFIFDINTPSIDGLTLLDKLQSEKIFVPTIFISAITEIEQISKAYELGCYDYLKKPFHLKELTLHIERLLKMANITSKSIVNISKMYSYDLEKKRLLFDNEEQPLTHKQSQIIELFAANINKIVDFDMLRHYVWEDAHVDNATIRAEIHRVKKVLKEDLIESLKGIGYKLNQKH</sequence>
<protein>
    <submittedName>
        <fullName evidence="10">Regulator</fullName>
    </submittedName>
</protein>
<dbReference type="GO" id="GO:0032993">
    <property type="term" value="C:protein-DNA complex"/>
    <property type="evidence" value="ECO:0007669"/>
    <property type="project" value="TreeGrafter"/>
</dbReference>
<keyword evidence="3" id="KW-0805">Transcription regulation</keyword>
<dbReference type="InterPro" id="IPR001867">
    <property type="entry name" value="OmpR/PhoB-type_DNA-bd"/>
</dbReference>
<dbReference type="Proteomes" id="UP000075359">
    <property type="component" value="Unassembled WGS sequence"/>
</dbReference>
<dbReference type="InterPro" id="IPR036388">
    <property type="entry name" value="WH-like_DNA-bd_sf"/>
</dbReference>
<dbReference type="Gene3D" id="1.10.10.10">
    <property type="entry name" value="Winged helix-like DNA-binding domain superfamily/Winged helix DNA-binding domain"/>
    <property type="match status" value="1"/>
</dbReference>
<dbReference type="InterPro" id="IPR001789">
    <property type="entry name" value="Sig_transdc_resp-reg_receiver"/>
</dbReference>
<dbReference type="SUPFAM" id="SSF52172">
    <property type="entry name" value="CheY-like"/>
    <property type="match status" value="1"/>
</dbReference>
<dbReference type="OrthoDB" id="8912111at2"/>
<evidence type="ECO:0000256" key="2">
    <source>
        <dbReference type="ARBA" id="ARBA00023012"/>
    </source>
</evidence>
<reference evidence="10 11" key="1">
    <citation type="submission" date="2015-11" db="EMBL/GenBank/DDBJ databases">
        <title>Draft genome of Sulfurovum riftiae 1812E, a member of the Epsilonproteobacteria isolated from the tube of the deep-sea hydrothermal vent tubewom Riftia pachyptila.</title>
        <authorList>
            <person name="Vetriani C."/>
            <person name="Giovannelli D."/>
        </authorList>
    </citation>
    <scope>NUCLEOTIDE SEQUENCE [LARGE SCALE GENOMIC DNA]</scope>
    <source>
        <strain evidence="10 11">1812E</strain>
    </source>
</reference>
<name>A0A151CE98_9BACT</name>
<gene>
    <name evidence="10" type="ORF">AS592_03505</name>
</gene>
<dbReference type="SMART" id="SM00862">
    <property type="entry name" value="Trans_reg_C"/>
    <property type="match status" value="1"/>
</dbReference>
<dbReference type="PANTHER" id="PTHR48111:SF21">
    <property type="entry name" value="DNA-BINDING DUAL MASTER TRANSCRIPTIONAL REGULATOR RPAA"/>
    <property type="match status" value="1"/>
</dbReference>
<dbReference type="PANTHER" id="PTHR48111">
    <property type="entry name" value="REGULATOR OF RPOS"/>
    <property type="match status" value="1"/>
</dbReference>
<dbReference type="InterPro" id="IPR011006">
    <property type="entry name" value="CheY-like_superfamily"/>
</dbReference>
<keyword evidence="1 6" id="KW-0597">Phosphoprotein</keyword>
<evidence type="ECO:0000256" key="7">
    <source>
        <dbReference type="PROSITE-ProRule" id="PRU01091"/>
    </source>
</evidence>
<feature type="domain" description="Response regulatory" evidence="8">
    <location>
        <begin position="2"/>
        <end position="116"/>
    </location>
</feature>
<feature type="domain" description="OmpR/PhoB-type" evidence="9">
    <location>
        <begin position="124"/>
        <end position="218"/>
    </location>
</feature>
<accession>A0A151CE98</accession>
<evidence type="ECO:0000313" key="10">
    <source>
        <dbReference type="EMBL" id="KYJ85817.1"/>
    </source>
</evidence>
<dbReference type="GO" id="GO:0000976">
    <property type="term" value="F:transcription cis-regulatory region binding"/>
    <property type="evidence" value="ECO:0007669"/>
    <property type="project" value="TreeGrafter"/>
</dbReference>
<dbReference type="GO" id="GO:0000156">
    <property type="term" value="F:phosphorelay response regulator activity"/>
    <property type="evidence" value="ECO:0007669"/>
    <property type="project" value="TreeGrafter"/>
</dbReference>